<evidence type="ECO:0000259" key="3">
    <source>
        <dbReference type="Pfam" id="PF12849"/>
    </source>
</evidence>
<dbReference type="Proteomes" id="UP000218899">
    <property type="component" value="Chromosome"/>
</dbReference>
<dbReference type="PANTHER" id="PTHR30570:SF1">
    <property type="entry name" value="PHOSPHATE-BINDING PROTEIN PSTS"/>
    <property type="match status" value="1"/>
</dbReference>
<name>A0A1B4VCI4_9GAMM</name>
<feature type="signal peptide" evidence="2">
    <location>
        <begin position="1"/>
        <end position="24"/>
    </location>
</feature>
<feature type="domain" description="PBP" evidence="3">
    <location>
        <begin position="123"/>
        <end position="281"/>
    </location>
</feature>
<evidence type="ECO:0000256" key="2">
    <source>
        <dbReference type="SAM" id="SignalP"/>
    </source>
</evidence>
<dbReference type="PANTHER" id="PTHR30570">
    <property type="entry name" value="PERIPLASMIC PHOSPHATE BINDING COMPONENT OF PHOSPHATE ABC TRANSPORTER"/>
    <property type="match status" value="1"/>
</dbReference>
<evidence type="ECO:0000256" key="1">
    <source>
        <dbReference type="ARBA" id="ARBA00022729"/>
    </source>
</evidence>
<dbReference type="RefSeq" id="WP_148665482.1">
    <property type="nucleotide sequence ID" value="NZ_AP014936.1"/>
</dbReference>
<sequence>MKPATLSLRTVLLCACLSCAPASRGEDRSVEHLKSGEICPTPLVTDEAPAPPAPAGITTVTGAGEHFTWVLLDAVRPRLERDFKINLHLIGRESMLGHGCNHGVRKAQENRPGNETFGFVCCPLSREEVERERLTVHPIALEPLLILVNRANPVSDIPAEKVRAILRGEIRNWKEVGGEDRPIVLVMRPHCPQRPGHWKTIVPTLEQLRKDRIDVKAEAEVVQGVSDFVEGIGNIGSTWIFEDRHQVKVVTVGGVAPTAENLRTGRYPFYQEQSIVTHGPLSTKLAGMIREVQTGPAFRAVMKKYELLPLTAAR</sequence>
<keyword evidence="5" id="KW-1185">Reference proteome</keyword>
<dbReference type="KEGG" id="sva:SVA_2753"/>
<evidence type="ECO:0000313" key="4">
    <source>
        <dbReference type="EMBL" id="BAU49301.1"/>
    </source>
</evidence>
<accession>A0A1B4VCI4</accession>
<reference evidence="4 5" key="1">
    <citation type="submission" date="2015-08" db="EMBL/GenBank/DDBJ databases">
        <title>Complete genome sequence of Sulfurifustis variabilis.</title>
        <authorList>
            <person name="Miura A."/>
            <person name="Kojima H."/>
            <person name="Fukui M."/>
        </authorList>
    </citation>
    <scope>NUCLEOTIDE SEQUENCE [LARGE SCALE GENOMIC DNA]</scope>
    <source>
        <strain evidence="5">skN76</strain>
    </source>
</reference>
<dbReference type="AlphaFoldDB" id="A0A1B4VCI4"/>
<dbReference type="EMBL" id="AP014936">
    <property type="protein sequence ID" value="BAU49301.1"/>
    <property type="molecule type" value="Genomic_DNA"/>
</dbReference>
<evidence type="ECO:0000313" key="5">
    <source>
        <dbReference type="Proteomes" id="UP000218899"/>
    </source>
</evidence>
<keyword evidence="1 2" id="KW-0732">Signal</keyword>
<gene>
    <name evidence="4" type="ORF">SVA_2753</name>
</gene>
<dbReference type="InterPro" id="IPR024370">
    <property type="entry name" value="PBP_domain"/>
</dbReference>
<protein>
    <recommendedName>
        <fullName evidence="3">PBP domain-containing protein</fullName>
    </recommendedName>
</protein>
<dbReference type="Pfam" id="PF12849">
    <property type="entry name" value="PBP_like_2"/>
    <property type="match status" value="1"/>
</dbReference>
<dbReference type="OrthoDB" id="9790048at2"/>
<organism evidence="4 5">
    <name type="scientific">Sulfurifustis variabilis</name>
    <dbReference type="NCBI Taxonomy" id="1675686"/>
    <lineage>
        <taxon>Bacteria</taxon>
        <taxon>Pseudomonadati</taxon>
        <taxon>Pseudomonadota</taxon>
        <taxon>Gammaproteobacteria</taxon>
        <taxon>Acidiferrobacterales</taxon>
        <taxon>Acidiferrobacteraceae</taxon>
        <taxon>Sulfurifustis</taxon>
    </lineage>
</organism>
<feature type="chain" id="PRO_5008571333" description="PBP domain-containing protein" evidence="2">
    <location>
        <begin position="25"/>
        <end position="314"/>
    </location>
</feature>
<dbReference type="Gene3D" id="3.40.190.10">
    <property type="entry name" value="Periplasmic binding protein-like II"/>
    <property type="match status" value="2"/>
</dbReference>
<dbReference type="InterPro" id="IPR050811">
    <property type="entry name" value="Phosphate_ABC_transporter"/>
</dbReference>
<dbReference type="SUPFAM" id="SSF53850">
    <property type="entry name" value="Periplasmic binding protein-like II"/>
    <property type="match status" value="1"/>
</dbReference>
<proteinExistence type="predicted"/>